<comment type="caution">
    <text evidence="2">The sequence shown here is derived from an EMBL/GenBank/DDBJ whole genome shotgun (WGS) entry which is preliminary data.</text>
</comment>
<feature type="domain" description="Tyrosine-protein kinase ephrin type A/B receptor-like" evidence="1">
    <location>
        <begin position="146"/>
        <end position="175"/>
    </location>
</feature>
<dbReference type="EMBL" id="LSRX01000826">
    <property type="protein sequence ID" value="OLP88181.1"/>
    <property type="molecule type" value="Genomic_DNA"/>
</dbReference>
<dbReference type="Gene3D" id="2.10.50.10">
    <property type="entry name" value="Tumor Necrosis Factor Receptor, subunit A, domain 2"/>
    <property type="match status" value="1"/>
</dbReference>
<organism evidence="2 3">
    <name type="scientific">Symbiodinium microadriaticum</name>
    <name type="common">Dinoflagellate</name>
    <name type="synonym">Zooxanthella microadriatica</name>
    <dbReference type="NCBI Taxonomy" id="2951"/>
    <lineage>
        <taxon>Eukaryota</taxon>
        <taxon>Sar</taxon>
        <taxon>Alveolata</taxon>
        <taxon>Dinophyceae</taxon>
        <taxon>Suessiales</taxon>
        <taxon>Symbiodiniaceae</taxon>
        <taxon>Symbiodinium</taxon>
    </lineage>
</organism>
<gene>
    <name evidence="2" type="primary">SCUBE1</name>
    <name evidence="2" type="ORF">AK812_SmicGene30513</name>
</gene>
<accession>A0A1Q9CZ62</accession>
<evidence type="ECO:0000259" key="1">
    <source>
        <dbReference type="Pfam" id="PF07699"/>
    </source>
</evidence>
<dbReference type="SUPFAM" id="SSF57184">
    <property type="entry name" value="Growth factor receptor domain"/>
    <property type="match status" value="1"/>
</dbReference>
<dbReference type="Pfam" id="PF07699">
    <property type="entry name" value="Ephrin_rec_like"/>
    <property type="match status" value="2"/>
</dbReference>
<dbReference type="OrthoDB" id="411811at2759"/>
<keyword evidence="3" id="KW-1185">Reference proteome</keyword>
<dbReference type="InterPro" id="IPR009030">
    <property type="entry name" value="Growth_fac_rcpt_cys_sf"/>
</dbReference>
<dbReference type="OMA" id="NDCICEA"/>
<dbReference type="InterPro" id="IPR011641">
    <property type="entry name" value="Tyr-kin_ephrin_A/B_rcpt-like"/>
</dbReference>
<protein>
    <submittedName>
        <fullName evidence="2">Signal peptide, CUB and EGF-like domain-containing protein 1</fullName>
    </submittedName>
</protein>
<dbReference type="Proteomes" id="UP000186817">
    <property type="component" value="Unassembled WGS sequence"/>
</dbReference>
<dbReference type="AlphaFoldDB" id="A0A1Q9CZ62"/>
<evidence type="ECO:0000313" key="2">
    <source>
        <dbReference type="EMBL" id="OLP88181.1"/>
    </source>
</evidence>
<reference evidence="2 3" key="1">
    <citation type="submission" date="2016-02" db="EMBL/GenBank/DDBJ databases">
        <title>Genome analysis of coral dinoflagellate symbionts highlights evolutionary adaptations to a symbiotic lifestyle.</title>
        <authorList>
            <person name="Aranda M."/>
            <person name="Li Y."/>
            <person name="Liew Y.J."/>
            <person name="Baumgarten S."/>
            <person name="Simakov O."/>
            <person name="Wilson M."/>
            <person name="Piel J."/>
            <person name="Ashoor H."/>
            <person name="Bougouffa S."/>
            <person name="Bajic V.B."/>
            <person name="Ryu T."/>
            <person name="Ravasi T."/>
            <person name="Bayer T."/>
            <person name="Micklem G."/>
            <person name="Kim H."/>
            <person name="Bhak J."/>
            <person name="Lajeunesse T.C."/>
            <person name="Voolstra C.R."/>
        </authorList>
    </citation>
    <scope>NUCLEOTIDE SEQUENCE [LARGE SCALE GENOMIC DNA]</scope>
    <source>
        <strain evidence="2 3">CCMP2467</strain>
    </source>
</reference>
<feature type="domain" description="Tyrosine-protein kinase ephrin type A/B receptor-like" evidence="1">
    <location>
        <begin position="41"/>
        <end position="85"/>
    </location>
</feature>
<proteinExistence type="predicted"/>
<name>A0A1Q9CZ62_SYMMI</name>
<sequence length="260" mass="27413">MSWYRGDLRQVREKTERNEDALRWVAVLSAEECRCGPGFGYDALLQQCSPCSKGFYKASIGDDLCTQCPEFTSTGDEGSASQNDCICEAGLFTDGTGACQVCPDNFFCEKDGKAEPCRPNSETASPGARIPTDCMCSAGYTTEVINETEACTPCARGLYKPNIGNGICSLSCPANAAELDSCVFCNYRGLTCPGGFNANGSHVQPYAEPGFFQTGATLAVKCEVNQDNGESACVGGNATDGHGDPFGCSAASRSSSSQRV</sequence>
<dbReference type="SMART" id="SM01411">
    <property type="entry name" value="Ephrin_rec_like"/>
    <property type="match status" value="3"/>
</dbReference>
<evidence type="ECO:0000313" key="3">
    <source>
        <dbReference type="Proteomes" id="UP000186817"/>
    </source>
</evidence>